<dbReference type="EMBL" id="JBHSFK010000041">
    <property type="protein sequence ID" value="MFC4506235.1"/>
    <property type="molecule type" value="Genomic_DNA"/>
</dbReference>
<organism evidence="1 2">
    <name type="scientific">Streptomyces vulcanius</name>
    <dbReference type="NCBI Taxonomy" id="1441876"/>
    <lineage>
        <taxon>Bacteria</taxon>
        <taxon>Bacillati</taxon>
        <taxon>Actinomycetota</taxon>
        <taxon>Actinomycetes</taxon>
        <taxon>Kitasatosporales</taxon>
        <taxon>Streptomycetaceae</taxon>
        <taxon>Streptomyces</taxon>
    </lineage>
</organism>
<evidence type="ECO:0008006" key="3">
    <source>
        <dbReference type="Google" id="ProtNLM"/>
    </source>
</evidence>
<dbReference type="Proteomes" id="UP001595839">
    <property type="component" value="Unassembled WGS sequence"/>
</dbReference>
<comment type="caution">
    <text evidence="1">The sequence shown here is derived from an EMBL/GenBank/DDBJ whole genome shotgun (WGS) entry which is preliminary data.</text>
</comment>
<evidence type="ECO:0000313" key="1">
    <source>
        <dbReference type="EMBL" id="MFC4506235.1"/>
    </source>
</evidence>
<evidence type="ECO:0000313" key="2">
    <source>
        <dbReference type="Proteomes" id="UP001595839"/>
    </source>
</evidence>
<accession>A0ABV9B3E8</accession>
<proteinExistence type="predicted"/>
<keyword evidence="2" id="KW-1185">Reference proteome</keyword>
<gene>
    <name evidence="1" type="ORF">ACFPIH_43495</name>
</gene>
<protein>
    <recommendedName>
        <fullName evidence="3">Secreted protein</fullName>
    </recommendedName>
</protein>
<dbReference type="RefSeq" id="WP_381183982.1">
    <property type="nucleotide sequence ID" value="NZ_JBHSFK010000041.1"/>
</dbReference>
<name>A0ABV9B3E8_9ACTN</name>
<sequence>MNSRTQRRHRDAWWTTQVAALCPALAVLLTVLVMCLGSTAHATVGEPVAAMSAARTPADNWTEHHAVVMAHPGNCPPGDVCCAQSAHAGRAVLPAAPQPLPVVLPRVPGLAAPAASACAAGLPPTRGAPDLHVLQVQRI</sequence>
<reference evidence="2" key="1">
    <citation type="journal article" date="2019" name="Int. J. Syst. Evol. Microbiol.">
        <title>The Global Catalogue of Microorganisms (GCM) 10K type strain sequencing project: providing services to taxonomists for standard genome sequencing and annotation.</title>
        <authorList>
            <consortium name="The Broad Institute Genomics Platform"/>
            <consortium name="The Broad Institute Genome Sequencing Center for Infectious Disease"/>
            <person name="Wu L."/>
            <person name="Ma J."/>
        </authorList>
    </citation>
    <scope>NUCLEOTIDE SEQUENCE [LARGE SCALE GENOMIC DNA]</scope>
    <source>
        <strain evidence="2">CGMCC 4.7177</strain>
    </source>
</reference>